<evidence type="ECO:0000313" key="2">
    <source>
        <dbReference type="Proteomes" id="UP000011713"/>
    </source>
</evidence>
<organism evidence="1 2">
    <name type="scientific">Hyaloperonospora arabidopsidis (strain Emoy2)</name>
    <name type="common">Downy mildew agent</name>
    <name type="synonym">Peronospora arabidopsidis</name>
    <dbReference type="NCBI Taxonomy" id="559515"/>
    <lineage>
        <taxon>Eukaryota</taxon>
        <taxon>Sar</taxon>
        <taxon>Stramenopiles</taxon>
        <taxon>Oomycota</taxon>
        <taxon>Peronosporomycetes</taxon>
        <taxon>Peronosporales</taxon>
        <taxon>Peronosporaceae</taxon>
        <taxon>Hyaloperonospora</taxon>
    </lineage>
</organism>
<protein>
    <recommendedName>
        <fullName evidence="3">RxLR effector candidate protein</fullName>
    </recommendedName>
</protein>
<dbReference type="HOGENOM" id="CLU_1398752_0_0_1"/>
<keyword evidence="2" id="KW-1185">Reference proteome</keyword>
<evidence type="ECO:0000313" key="1">
    <source>
        <dbReference type="EnsemblProtists" id="HpaP804116"/>
    </source>
</evidence>
<proteinExistence type="predicted"/>
<dbReference type="EMBL" id="JH598146">
    <property type="status" value="NOT_ANNOTATED_CDS"/>
    <property type="molecule type" value="Genomic_DNA"/>
</dbReference>
<dbReference type="VEuPathDB" id="FungiDB:HpaG804116"/>
<dbReference type="InParanoid" id="M4BCV0"/>
<name>M4BCV0_HYAAE</name>
<accession>M4BCV0</accession>
<dbReference type="EnsemblProtists" id="HpaT804116">
    <property type="protein sequence ID" value="HpaP804116"/>
    <property type="gene ID" value="HpaG804116"/>
</dbReference>
<reference evidence="2" key="1">
    <citation type="journal article" date="2010" name="Science">
        <title>Signatures of adaptation to obligate biotrophy in the Hyaloperonospora arabidopsidis genome.</title>
        <authorList>
            <person name="Baxter L."/>
            <person name="Tripathy S."/>
            <person name="Ishaque N."/>
            <person name="Boot N."/>
            <person name="Cabral A."/>
            <person name="Kemen E."/>
            <person name="Thines M."/>
            <person name="Ah-Fong A."/>
            <person name="Anderson R."/>
            <person name="Badejoko W."/>
            <person name="Bittner-Eddy P."/>
            <person name="Boore J.L."/>
            <person name="Chibucos M.C."/>
            <person name="Coates M."/>
            <person name="Dehal P."/>
            <person name="Delehaunty K."/>
            <person name="Dong S."/>
            <person name="Downton P."/>
            <person name="Dumas B."/>
            <person name="Fabro G."/>
            <person name="Fronick C."/>
            <person name="Fuerstenberg S.I."/>
            <person name="Fulton L."/>
            <person name="Gaulin E."/>
            <person name="Govers F."/>
            <person name="Hughes L."/>
            <person name="Humphray S."/>
            <person name="Jiang R.H."/>
            <person name="Judelson H."/>
            <person name="Kamoun S."/>
            <person name="Kyung K."/>
            <person name="Meijer H."/>
            <person name="Minx P."/>
            <person name="Morris P."/>
            <person name="Nelson J."/>
            <person name="Phuntumart V."/>
            <person name="Qutob D."/>
            <person name="Rehmany A."/>
            <person name="Rougon-Cardoso A."/>
            <person name="Ryden P."/>
            <person name="Torto-Alalibo T."/>
            <person name="Studholme D."/>
            <person name="Wang Y."/>
            <person name="Win J."/>
            <person name="Wood J."/>
            <person name="Clifton S.W."/>
            <person name="Rogers J."/>
            <person name="Van den Ackerveken G."/>
            <person name="Jones J.D."/>
            <person name="McDowell J.M."/>
            <person name="Beynon J."/>
            <person name="Tyler B.M."/>
        </authorList>
    </citation>
    <scope>NUCLEOTIDE SEQUENCE [LARGE SCALE GENOMIC DNA]</scope>
    <source>
        <strain evidence="2">Emoy2</strain>
    </source>
</reference>
<sequence>MHTLCGLSRTEHEGIIHIIWDCEGAAKCWAYIVAHWTRMVVQPAQLLAYKAAVLSRTAPGLPPGVRAEIGRLFLDTAGEIGRAWVRIWWIACSICFATLWAQRNSWVHNHEETTADQAKSELRQTLLRQLQAVAVREHRFNRDGDDCIFFRLATELFFTPVSPRPFTQHDPGRLTPPVGVLERLEAFRQSCKPQR</sequence>
<dbReference type="Proteomes" id="UP000011713">
    <property type="component" value="Unassembled WGS sequence"/>
</dbReference>
<reference evidence="1" key="2">
    <citation type="submission" date="2015-06" db="UniProtKB">
        <authorList>
            <consortium name="EnsemblProtists"/>
        </authorList>
    </citation>
    <scope>IDENTIFICATION</scope>
    <source>
        <strain evidence="1">Emoy2</strain>
    </source>
</reference>
<dbReference type="AlphaFoldDB" id="M4BCV0"/>
<evidence type="ECO:0008006" key="3">
    <source>
        <dbReference type="Google" id="ProtNLM"/>
    </source>
</evidence>